<accession>A0AAV6U387</accession>
<proteinExistence type="predicted"/>
<dbReference type="AlphaFoldDB" id="A0AAV6U387"/>
<dbReference type="Proteomes" id="UP000827092">
    <property type="component" value="Unassembled WGS sequence"/>
</dbReference>
<reference evidence="1 2" key="1">
    <citation type="journal article" date="2022" name="Nat. Ecol. Evol.">
        <title>A masculinizing supergene underlies an exaggerated male reproductive morph in a spider.</title>
        <authorList>
            <person name="Hendrickx F."/>
            <person name="De Corte Z."/>
            <person name="Sonet G."/>
            <person name="Van Belleghem S.M."/>
            <person name="Kostlbacher S."/>
            <person name="Vangestel C."/>
        </authorList>
    </citation>
    <scope>NUCLEOTIDE SEQUENCE [LARGE SCALE GENOMIC DNA]</scope>
    <source>
        <strain evidence="1">W744_W776</strain>
    </source>
</reference>
<gene>
    <name evidence="1" type="ORF">JTE90_011608</name>
</gene>
<name>A0AAV6U387_9ARAC</name>
<organism evidence="1 2">
    <name type="scientific">Oedothorax gibbosus</name>
    <dbReference type="NCBI Taxonomy" id="931172"/>
    <lineage>
        <taxon>Eukaryota</taxon>
        <taxon>Metazoa</taxon>
        <taxon>Ecdysozoa</taxon>
        <taxon>Arthropoda</taxon>
        <taxon>Chelicerata</taxon>
        <taxon>Arachnida</taxon>
        <taxon>Araneae</taxon>
        <taxon>Araneomorphae</taxon>
        <taxon>Entelegynae</taxon>
        <taxon>Araneoidea</taxon>
        <taxon>Linyphiidae</taxon>
        <taxon>Erigoninae</taxon>
        <taxon>Oedothorax</taxon>
    </lineage>
</organism>
<protein>
    <submittedName>
        <fullName evidence="1">Uncharacterized protein</fullName>
    </submittedName>
</protein>
<evidence type="ECO:0000313" key="1">
    <source>
        <dbReference type="EMBL" id="KAG8178680.1"/>
    </source>
</evidence>
<dbReference type="EMBL" id="JAFNEN010000675">
    <property type="protein sequence ID" value="KAG8178680.1"/>
    <property type="molecule type" value="Genomic_DNA"/>
</dbReference>
<comment type="caution">
    <text evidence="1">The sequence shown here is derived from an EMBL/GenBank/DDBJ whole genome shotgun (WGS) entry which is preliminary data.</text>
</comment>
<evidence type="ECO:0000313" key="2">
    <source>
        <dbReference type="Proteomes" id="UP000827092"/>
    </source>
</evidence>
<sequence>MHYNPRHGDDMLHSIRNALALSLWQDYNKTAMPVKGKLGPLSGCRRWKLLFFSVDLERDNRSFGDVTRLSYTDWVFILIEEVGQLRAHSAVTHVAVVKGVVRKLLQVENSTIC</sequence>
<keyword evidence="2" id="KW-1185">Reference proteome</keyword>